<dbReference type="SUPFAM" id="SSF63748">
    <property type="entry name" value="Tudor/PWWP/MBT"/>
    <property type="match status" value="1"/>
</dbReference>
<keyword evidence="4" id="KW-1185">Reference proteome</keyword>
<feature type="domain" description="Tudor" evidence="2">
    <location>
        <begin position="573"/>
        <end position="630"/>
    </location>
</feature>
<dbReference type="VEuPathDB" id="VectorBase:GBRI020784"/>
<feature type="compositionally biased region" description="Low complexity" evidence="1">
    <location>
        <begin position="349"/>
        <end position="358"/>
    </location>
</feature>
<dbReference type="Gene3D" id="2.30.30.140">
    <property type="match status" value="1"/>
</dbReference>
<feature type="region of interest" description="Disordered" evidence="1">
    <location>
        <begin position="50"/>
        <end position="101"/>
    </location>
</feature>
<dbReference type="PROSITE" id="PS50304">
    <property type="entry name" value="TUDOR"/>
    <property type="match status" value="1"/>
</dbReference>
<evidence type="ECO:0000313" key="4">
    <source>
        <dbReference type="Proteomes" id="UP000091820"/>
    </source>
</evidence>
<dbReference type="GO" id="GO:0005737">
    <property type="term" value="C:cytoplasm"/>
    <property type="evidence" value="ECO:0007669"/>
    <property type="project" value="UniProtKB-ARBA"/>
</dbReference>
<reference evidence="3" key="2">
    <citation type="submission" date="2020-05" db="UniProtKB">
        <authorList>
            <consortium name="EnsemblMetazoa"/>
        </authorList>
    </citation>
    <scope>IDENTIFICATION</scope>
    <source>
        <strain evidence="3">IAEA</strain>
    </source>
</reference>
<dbReference type="Proteomes" id="UP000091820">
    <property type="component" value="Unassembled WGS sequence"/>
</dbReference>
<organism evidence="3 4">
    <name type="scientific">Glossina brevipalpis</name>
    <dbReference type="NCBI Taxonomy" id="37001"/>
    <lineage>
        <taxon>Eukaryota</taxon>
        <taxon>Metazoa</taxon>
        <taxon>Ecdysozoa</taxon>
        <taxon>Arthropoda</taxon>
        <taxon>Hexapoda</taxon>
        <taxon>Insecta</taxon>
        <taxon>Pterygota</taxon>
        <taxon>Neoptera</taxon>
        <taxon>Endopterygota</taxon>
        <taxon>Diptera</taxon>
        <taxon>Brachycera</taxon>
        <taxon>Muscomorpha</taxon>
        <taxon>Hippoboscoidea</taxon>
        <taxon>Glossinidae</taxon>
        <taxon>Glossina</taxon>
    </lineage>
</organism>
<dbReference type="STRING" id="37001.A0A1A9WIA0"/>
<name>A0A1A9WIA0_9MUSC</name>
<dbReference type="InterPro" id="IPR050621">
    <property type="entry name" value="Tudor_domain_containing"/>
</dbReference>
<dbReference type="PANTHER" id="PTHR22948">
    <property type="entry name" value="TUDOR DOMAIN CONTAINING PROTEIN"/>
    <property type="match status" value="1"/>
</dbReference>
<dbReference type="InterPro" id="IPR041966">
    <property type="entry name" value="LOTUS-like"/>
</dbReference>
<feature type="region of interest" description="Disordered" evidence="1">
    <location>
        <begin position="389"/>
        <end position="409"/>
    </location>
</feature>
<reference evidence="4" key="1">
    <citation type="submission" date="2014-03" db="EMBL/GenBank/DDBJ databases">
        <authorList>
            <person name="Aksoy S."/>
            <person name="Warren W."/>
            <person name="Wilson R.K."/>
        </authorList>
    </citation>
    <scope>NUCLEOTIDE SEQUENCE [LARGE SCALE GENOMIC DNA]</scope>
    <source>
        <strain evidence="4">IAEA</strain>
    </source>
</reference>
<dbReference type="AlphaFoldDB" id="A0A1A9WIA0"/>
<dbReference type="Gene3D" id="3.30.420.610">
    <property type="entry name" value="LOTUS domain-like"/>
    <property type="match status" value="1"/>
</dbReference>
<accession>A0A1A9WIA0</accession>
<evidence type="ECO:0000256" key="1">
    <source>
        <dbReference type="SAM" id="MobiDB-lite"/>
    </source>
</evidence>
<proteinExistence type="predicted"/>
<evidence type="ECO:0000259" key="2">
    <source>
        <dbReference type="PROSITE" id="PS50304"/>
    </source>
</evidence>
<dbReference type="InterPro" id="IPR002999">
    <property type="entry name" value="Tudor"/>
</dbReference>
<dbReference type="Pfam" id="PF00567">
    <property type="entry name" value="TUDOR"/>
    <property type="match status" value="1"/>
</dbReference>
<dbReference type="PANTHER" id="PTHR22948:SF29">
    <property type="entry name" value="FI02030P-RELATED"/>
    <property type="match status" value="1"/>
</dbReference>
<dbReference type="Gene3D" id="2.40.50.90">
    <property type="match status" value="1"/>
</dbReference>
<feature type="compositionally biased region" description="Basic residues" evidence="1">
    <location>
        <begin position="54"/>
        <end position="75"/>
    </location>
</feature>
<feature type="region of interest" description="Disordered" evidence="1">
    <location>
        <begin position="339"/>
        <end position="363"/>
    </location>
</feature>
<protein>
    <submittedName>
        <fullName evidence="3">Tudor domain-containing protein</fullName>
    </submittedName>
</protein>
<dbReference type="SMART" id="SM00333">
    <property type="entry name" value="TUDOR"/>
    <property type="match status" value="1"/>
</dbReference>
<dbReference type="EnsemblMetazoa" id="GBRI020784-RA">
    <property type="protein sequence ID" value="GBRI020784-PA"/>
    <property type="gene ID" value="GBRI020784"/>
</dbReference>
<evidence type="ECO:0000313" key="3">
    <source>
        <dbReference type="EnsemblMetazoa" id="GBRI020784-PA"/>
    </source>
</evidence>
<dbReference type="InterPro" id="IPR035437">
    <property type="entry name" value="SNase_OB-fold_sf"/>
</dbReference>
<feature type="compositionally biased region" description="Polar residues" evidence="1">
    <location>
        <begin position="397"/>
        <end position="409"/>
    </location>
</feature>
<sequence>MYMGGLSDVKVIIKSLVLSSPESINVEQLNRDFKETEGEHIPFRQFEKLVKEQKKPRKRGKVPGHKANAKSHSHSRSTNNRSQTREIPLSTPHTHEQSSSLQNNVVRNVQGLTQVQLLARNFQLSRAVLKSYSQWPLMQTLPNSTWSNFYNYQLPVQNVTPVQPWNFTNQTISSTFTCATNPRKAKGISKKAPAAKVQDLEKFFDNKCKIQENATDANINAANKFEKPAFLWPTPATDVVKQVDEKSPTIRTNMNITNDTSKPSFLFPTPTQTKKQENENSTSIYAGINGENEFSRPPFLLSTPINVRKQKNVNSNVTYASINGVNKFSWPSTSVDVSKTKQVHETDTTTDGNTNGTKKSSKPAFLSSIRTQARKQINDNTKATSMISETHFPKPTIAQNRQQEEISSPKSECIYNESNEIQNNNKKELKLPSKLFSIYEDLIDVENTNGVTLDDKETTTLGMNVNGNISCNNSDLLNDLDEAVPECANNGFLFCLDFPNHLIPLGSEIPSIELSRNLHVGSYLQIYVTEIHSPFKFWFHIEPNSSPLDTLMYRIGQWYKRLNLDEMRIPIDCLKPGQVCAAPYENVWHRAIIVRHPVGNKVMVSFVDYGTVSEVDIVKIKYLTTNFCELPAQALRGCLSYVKPRQLHWSHEATNYFLSLVTETIVFAKISEINIEEHIFYLVICNTCENNVIQINTALIENRYASYDYNWEDCNIEKRNGKRLHHPREDFPTFEMLELGEYATLDELIWLDELGIDYEAIYDLLTCNTSLILNKQDDAPPCLRQLPFNLLSTNPFCDEIIFGSVIELLYLYEMHSHMFCFCLM</sequence>